<dbReference type="EMBL" id="KZ678169">
    <property type="protein sequence ID" value="PSN59045.1"/>
    <property type="molecule type" value="Genomic_DNA"/>
</dbReference>
<reference evidence="1 2" key="1">
    <citation type="journal article" date="2018" name="Front. Microbiol.">
        <title>Genome-Wide Analysis of Corynespora cassiicola Leaf Fall Disease Putative Effectors.</title>
        <authorList>
            <person name="Lopez D."/>
            <person name="Ribeiro S."/>
            <person name="Label P."/>
            <person name="Fumanal B."/>
            <person name="Venisse J.S."/>
            <person name="Kohler A."/>
            <person name="de Oliveira R.R."/>
            <person name="Labutti K."/>
            <person name="Lipzen A."/>
            <person name="Lail K."/>
            <person name="Bauer D."/>
            <person name="Ohm R.A."/>
            <person name="Barry K.W."/>
            <person name="Spatafora J."/>
            <person name="Grigoriev I.V."/>
            <person name="Martin F.M."/>
            <person name="Pujade-Renaud V."/>
        </authorList>
    </citation>
    <scope>NUCLEOTIDE SEQUENCE [LARGE SCALE GENOMIC DNA]</scope>
    <source>
        <strain evidence="1 2">Philippines</strain>
    </source>
</reference>
<sequence length="59" mass="6469">MTGPPHVLSTVGRCGLIIVHIVSVPTVCLLSLQIWIPVIAGHASHGVMHWIMQYIWTVV</sequence>
<evidence type="ECO:0000313" key="1">
    <source>
        <dbReference type="EMBL" id="PSN59045.1"/>
    </source>
</evidence>
<evidence type="ECO:0000313" key="2">
    <source>
        <dbReference type="Proteomes" id="UP000240883"/>
    </source>
</evidence>
<protein>
    <submittedName>
        <fullName evidence="1">Uncharacterized protein</fullName>
    </submittedName>
</protein>
<keyword evidence="2" id="KW-1185">Reference proteome</keyword>
<feature type="non-terminal residue" evidence="1">
    <location>
        <position position="59"/>
    </location>
</feature>
<dbReference type="Proteomes" id="UP000240883">
    <property type="component" value="Unassembled WGS sequence"/>
</dbReference>
<dbReference type="AlphaFoldDB" id="A0A2T2N0S5"/>
<name>A0A2T2N0S5_CORCC</name>
<organism evidence="1 2">
    <name type="scientific">Corynespora cassiicola Philippines</name>
    <dbReference type="NCBI Taxonomy" id="1448308"/>
    <lineage>
        <taxon>Eukaryota</taxon>
        <taxon>Fungi</taxon>
        <taxon>Dikarya</taxon>
        <taxon>Ascomycota</taxon>
        <taxon>Pezizomycotina</taxon>
        <taxon>Dothideomycetes</taxon>
        <taxon>Pleosporomycetidae</taxon>
        <taxon>Pleosporales</taxon>
        <taxon>Corynesporascaceae</taxon>
        <taxon>Corynespora</taxon>
    </lineage>
</organism>
<accession>A0A2T2N0S5</accession>
<proteinExistence type="predicted"/>
<gene>
    <name evidence="1" type="ORF">BS50DRAFT_580256</name>
</gene>